<keyword evidence="2" id="KW-1133">Transmembrane helix</keyword>
<protein>
    <recommendedName>
        <fullName evidence="6">Transmembrane protein</fullName>
    </recommendedName>
</protein>
<feature type="compositionally biased region" description="Pro residues" evidence="1">
    <location>
        <begin position="19"/>
        <end position="30"/>
    </location>
</feature>
<dbReference type="EMBL" id="FR823393">
    <property type="protein sequence ID" value="CBZ55862.1"/>
    <property type="molecule type" value="Genomic_DNA"/>
</dbReference>
<feature type="transmembrane region" description="Helical" evidence="2">
    <location>
        <begin position="285"/>
        <end position="304"/>
    </location>
</feature>
<reference evidence="3" key="2">
    <citation type="submission" date="2011-03" db="EMBL/GenBank/DDBJ databases">
        <title>Comparative genomics and transcriptomics of Neospora caninum and Toxoplasma gondii.</title>
        <authorList>
            <person name="Reid A.J."/>
            <person name="Sohal A."/>
            <person name="Harris D."/>
            <person name="Quail M."/>
            <person name="Sanders M."/>
            <person name="Berriman M."/>
            <person name="Wastling J.M."/>
            <person name="Pain A."/>
        </authorList>
    </citation>
    <scope>NUCLEOTIDE SEQUENCE</scope>
    <source>
        <strain evidence="3">Liverpool</strain>
    </source>
</reference>
<evidence type="ECO:0000313" key="4">
    <source>
        <dbReference type="EMBL" id="CEL70606.1"/>
    </source>
</evidence>
<dbReference type="AlphaFoldDB" id="F0VQ65"/>
<dbReference type="OMA" id="PRCRESS"/>
<reference evidence="4" key="4">
    <citation type="journal article" date="2015" name="PLoS ONE">
        <title>Comprehensive Evaluation of Toxoplasma gondii VEG and Neospora caninum LIV Genomes with Tachyzoite Stage Transcriptome and Proteome Defines Novel Transcript Features.</title>
        <authorList>
            <person name="Ramaprasad A."/>
            <person name="Mourier T."/>
            <person name="Naeem R."/>
            <person name="Malas T.B."/>
            <person name="Moussa E."/>
            <person name="Panigrahi A."/>
            <person name="Vermont S.J."/>
            <person name="Otto T.D."/>
            <person name="Wastling J."/>
            <person name="Pain A."/>
        </authorList>
    </citation>
    <scope>NUCLEOTIDE SEQUENCE</scope>
    <source>
        <strain evidence="4">Liverpool</strain>
    </source>
</reference>
<dbReference type="Proteomes" id="UP000007494">
    <property type="component" value="Chromosome XII"/>
</dbReference>
<feature type="region of interest" description="Disordered" evidence="1">
    <location>
        <begin position="1"/>
        <end position="74"/>
    </location>
</feature>
<evidence type="ECO:0000313" key="5">
    <source>
        <dbReference type="Proteomes" id="UP000007494"/>
    </source>
</evidence>
<evidence type="ECO:0000313" key="3">
    <source>
        <dbReference type="EMBL" id="CBZ55862.1"/>
    </source>
</evidence>
<keyword evidence="5" id="KW-1185">Reference proteome</keyword>
<dbReference type="VEuPathDB" id="ToxoDB:NCLIV_062880"/>
<keyword evidence="2" id="KW-0812">Transmembrane</keyword>
<dbReference type="EMBL" id="LN714487">
    <property type="protein sequence ID" value="CEL70606.1"/>
    <property type="molecule type" value="Genomic_DNA"/>
</dbReference>
<dbReference type="InParanoid" id="F0VQ65"/>
<evidence type="ECO:0008006" key="6">
    <source>
        <dbReference type="Google" id="ProtNLM"/>
    </source>
</evidence>
<feature type="region of interest" description="Disordered" evidence="1">
    <location>
        <begin position="510"/>
        <end position="573"/>
    </location>
</feature>
<reference evidence="5" key="3">
    <citation type="journal article" date="2012" name="PLoS Pathog.">
        <title>Comparative genomics of the apicomplexan parasites Toxoplasma gondii and Neospora caninum: Coccidia differing in host range and transmission strategy.</title>
        <authorList>
            <person name="Reid A.J."/>
            <person name="Vermont S.J."/>
            <person name="Cotton J.A."/>
            <person name="Harris D."/>
            <person name="Hill-Cawthorne G.A."/>
            <person name="Konen-Waisman S."/>
            <person name="Latham S.M."/>
            <person name="Mourier T."/>
            <person name="Norton R."/>
            <person name="Quail M.A."/>
            <person name="Sanders M."/>
            <person name="Shanmugam D."/>
            <person name="Sohal A."/>
            <person name="Wasmuth J.D."/>
            <person name="Brunk B."/>
            <person name="Grigg M.E."/>
            <person name="Howard J.C."/>
            <person name="Parkinson J."/>
            <person name="Roos D.S."/>
            <person name="Trees A.J."/>
            <person name="Berriman M."/>
            <person name="Pain A."/>
            <person name="Wastling J.M."/>
        </authorList>
    </citation>
    <scope>NUCLEOTIDE SEQUENCE [LARGE SCALE GENOMIC DNA]</scope>
    <source>
        <strain evidence="5">Liverpool</strain>
    </source>
</reference>
<gene>
    <name evidence="4" type="ORF">BN1204_062880</name>
    <name evidence="3" type="ORF">NCLIV_062880</name>
</gene>
<feature type="compositionally biased region" description="Basic residues" evidence="1">
    <location>
        <begin position="537"/>
        <end position="547"/>
    </location>
</feature>
<evidence type="ECO:0000256" key="2">
    <source>
        <dbReference type="SAM" id="Phobius"/>
    </source>
</evidence>
<organism evidence="3 5">
    <name type="scientific">Neospora caninum (strain Liverpool)</name>
    <dbReference type="NCBI Taxonomy" id="572307"/>
    <lineage>
        <taxon>Eukaryota</taxon>
        <taxon>Sar</taxon>
        <taxon>Alveolata</taxon>
        <taxon>Apicomplexa</taxon>
        <taxon>Conoidasida</taxon>
        <taxon>Coccidia</taxon>
        <taxon>Eucoccidiorida</taxon>
        <taxon>Eimeriorina</taxon>
        <taxon>Sarcocystidae</taxon>
        <taxon>Neospora</taxon>
    </lineage>
</organism>
<dbReference type="eggNOG" id="ENOG502S0J1">
    <property type="taxonomic scope" value="Eukaryota"/>
</dbReference>
<evidence type="ECO:0000256" key="1">
    <source>
        <dbReference type="SAM" id="MobiDB-lite"/>
    </source>
</evidence>
<dbReference type="RefSeq" id="XP_003885888.1">
    <property type="nucleotide sequence ID" value="XM_003885839.1"/>
</dbReference>
<feature type="compositionally biased region" description="Basic and acidic residues" evidence="1">
    <location>
        <begin position="548"/>
        <end position="568"/>
    </location>
</feature>
<dbReference type="GeneID" id="13445085"/>
<proteinExistence type="predicted"/>
<name>F0VQ65_NEOCL</name>
<dbReference type="OrthoDB" id="340166at2759"/>
<feature type="region of interest" description="Disordered" evidence="1">
    <location>
        <begin position="345"/>
        <end position="373"/>
    </location>
</feature>
<keyword evidence="2" id="KW-0472">Membrane</keyword>
<sequence>MAETAPYYRDLTREHAPQPHRPQQPSPAPPASSSQVAVYGGSPQHPSEMFWMRNPQPFLPSRNADDGPEPLLAGPASFAVEAGRQPPSTYSSAYLNSMYRPPILSDQGTVFPPPLLGLHPAPPSLPSPGEVSMTALGLQTGEQAGDQNGAERAGAKNGLWTPTSSPYHVTAPSLPFSPFSIGGPGKRDRVRPGVHEPLTSSCPLCCGRPGTSSSFLGGEDSSSTFMGCYCSAHAGQSGGAATAWSRVASLLLFLLDRVRRSVSACSRVLGSSAGPRRCHASSASVFLRIGLAAAVALGVLLFVVRMHTAHRSGERSKAHRTVHPGLSVEERSIWDTSSVPHLLSQRDAQPFGGSDSDTNFLPGAEETDGDETDGEENLLLAGASTRLVHPGVGVRGKDACRGSDYISHTLRLAHEQSFFSLFSNTHGMSKYEASDVVGVNGSLYTVFDSSYAIGHTKYTLHPFDEENYLIGSPKRTGDDDSQWEGITYDEVTKHFFVVREAIVVDAHAPWKPKGADASPSEAAKETPEAAAQDSKGGKRKGSKKAKKQKEDAGHEQGEQPDTREEKATAAKPGHYHAVIEEIEVKGKNYTVVQACRTEFSFSSENKGFEGVVSLRNTNGTFYLLGLCEGNYCKGGAKGRKRGNGRLVLMEKVEGAEPGEHCLWKTVKILHLPREIAFTDYSSIAIRGNHVAITSQEDAVVWVGKFNMPEDKPEHSDGGAASEANIDTPTMLFTDPMALEVASGGKVLNFPRDEQCNIIYCNIEGIAFAGRLLVTVADKVKAWQDPRCMATDQRVHAFALPPNFKY</sequence>
<accession>F0VQ65</accession>
<reference evidence="3" key="1">
    <citation type="submission" date="2011-02" db="EMBL/GenBank/DDBJ databases">
        <authorList>
            <person name="Aslett M."/>
        </authorList>
    </citation>
    <scope>NUCLEOTIDE SEQUENCE</scope>
    <source>
        <strain evidence="3">Liverpool</strain>
    </source>
</reference>